<keyword evidence="1" id="KW-1133">Transmembrane helix</keyword>
<dbReference type="InterPro" id="IPR025495">
    <property type="entry name" value="DUF4386"/>
</dbReference>
<evidence type="ECO:0000313" key="2">
    <source>
        <dbReference type="EMBL" id="GGG61653.1"/>
    </source>
</evidence>
<keyword evidence="1" id="KW-0472">Membrane</keyword>
<feature type="transmembrane region" description="Helical" evidence="1">
    <location>
        <begin position="179"/>
        <end position="198"/>
    </location>
</feature>
<feature type="transmembrane region" description="Helical" evidence="1">
    <location>
        <begin position="12"/>
        <end position="30"/>
    </location>
</feature>
<organism evidence="2 3">
    <name type="scientific">Hymenobacter glacieicola</name>
    <dbReference type="NCBI Taxonomy" id="1562124"/>
    <lineage>
        <taxon>Bacteria</taxon>
        <taxon>Pseudomonadati</taxon>
        <taxon>Bacteroidota</taxon>
        <taxon>Cytophagia</taxon>
        <taxon>Cytophagales</taxon>
        <taxon>Hymenobacteraceae</taxon>
        <taxon>Hymenobacter</taxon>
    </lineage>
</organism>
<comment type="caution">
    <text evidence="2">The sequence shown here is derived from an EMBL/GenBank/DDBJ whole genome shotgun (WGS) entry which is preliminary data.</text>
</comment>
<feature type="transmembrane region" description="Helical" evidence="1">
    <location>
        <begin position="147"/>
        <end position="167"/>
    </location>
</feature>
<keyword evidence="3" id="KW-1185">Reference proteome</keyword>
<gene>
    <name evidence="2" type="ORF">GCM10011378_42130</name>
</gene>
<evidence type="ECO:0000256" key="1">
    <source>
        <dbReference type="SAM" id="Phobius"/>
    </source>
</evidence>
<dbReference type="RefSeq" id="WP_188559836.1">
    <property type="nucleotide sequence ID" value="NZ_BMGS01000017.1"/>
</dbReference>
<dbReference type="Proteomes" id="UP000601361">
    <property type="component" value="Unassembled WGS sequence"/>
</dbReference>
<feature type="transmembrane region" description="Helical" evidence="1">
    <location>
        <begin position="91"/>
        <end position="117"/>
    </location>
</feature>
<keyword evidence="1" id="KW-0812">Transmembrane</keyword>
<dbReference type="EMBL" id="BMGS01000017">
    <property type="protein sequence ID" value="GGG61653.1"/>
    <property type="molecule type" value="Genomic_DNA"/>
</dbReference>
<feature type="transmembrane region" description="Helical" evidence="1">
    <location>
        <begin position="58"/>
        <end position="79"/>
    </location>
</feature>
<sequence length="275" mass="28950">MTSSFPTTSPQRYARLGGALYLAIIVFGVFSEGFVMSKLLVAGDAAATARNLQAAPGLWQWAVGLNVLLVLCAVPLQWIEYVLLRPVSHRLVLLALVLNLVSLSVESVSKVFLLLVLPTLENPSYGSALGPQQVAVLAHLLLQAHGVAFNVALLFFGLTCLVNGYLIFKSGYLPKALGVGLQAAGAGYLVSCGAALFAPALAGVLLPALLLLPFAGELSLSLWLLLKGVNTAAWMSLCSAKEGVAFKARHVVTEHQQVTAGIAANSPVSRPRTRP</sequence>
<dbReference type="Pfam" id="PF14329">
    <property type="entry name" value="DUF4386"/>
    <property type="match status" value="1"/>
</dbReference>
<protein>
    <submittedName>
        <fullName evidence="2">DUF4386 domain-containing protein</fullName>
    </submittedName>
</protein>
<accession>A0ABQ1X623</accession>
<name>A0ABQ1X623_9BACT</name>
<proteinExistence type="predicted"/>
<feature type="transmembrane region" description="Helical" evidence="1">
    <location>
        <begin position="204"/>
        <end position="226"/>
    </location>
</feature>
<reference evidence="3" key="1">
    <citation type="journal article" date="2019" name="Int. J. Syst. Evol. Microbiol.">
        <title>The Global Catalogue of Microorganisms (GCM) 10K type strain sequencing project: providing services to taxonomists for standard genome sequencing and annotation.</title>
        <authorList>
            <consortium name="The Broad Institute Genomics Platform"/>
            <consortium name="The Broad Institute Genome Sequencing Center for Infectious Disease"/>
            <person name="Wu L."/>
            <person name="Ma J."/>
        </authorList>
    </citation>
    <scope>NUCLEOTIDE SEQUENCE [LARGE SCALE GENOMIC DNA]</scope>
    <source>
        <strain evidence="3">CGMCC 1.12990</strain>
    </source>
</reference>
<evidence type="ECO:0000313" key="3">
    <source>
        <dbReference type="Proteomes" id="UP000601361"/>
    </source>
</evidence>